<gene>
    <name evidence="8" type="ORF">IXB50_01335</name>
</gene>
<evidence type="ECO:0000256" key="4">
    <source>
        <dbReference type="ARBA" id="ARBA00022989"/>
    </source>
</evidence>
<evidence type="ECO:0000256" key="5">
    <source>
        <dbReference type="ARBA" id="ARBA00023136"/>
    </source>
</evidence>
<feature type="transmembrane region" description="Helical" evidence="6">
    <location>
        <begin position="377"/>
        <end position="398"/>
    </location>
</feature>
<keyword evidence="3 6" id="KW-0812">Transmembrane</keyword>
<feature type="transmembrane region" description="Helical" evidence="6">
    <location>
        <begin position="285"/>
        <end position="303"/>
    </location>
</feature>
<dbReference type="PROSITE" id="PS50850">
    <property type="entry name" value="MFS"/>
    <property type="match status" value="1"/>
</dbReference>
<comment type="caution">
    <text evidence="8">The sequence shown here is derived from an EMBL/GenBank/DDBJ whole genome shotgun (WGS) entry which is preliminary data.</text>
</comment>
<dbReference type="InterPro" id="IPR036259">
    <property type="entry name" value="MFS_trans_sf"/>
</dbReference>
<dbReference type="SUPFAM" id="SSF103473">
    <property type="entry name" value="MFS general substrate transporter"/>
    <property type="match status" value="1"/>
</dbReference>
<evidence type="ECO:0000256" key="1">
    <source>
        <dbReference type="ARBA" id="ARBA00004651"/>
    </source>
</evidence>
<feature type="domain" description="Major facilitator superfamily (MFS) profile" evidence="7">
    <location>
        <begin position="14"/>
        <end position="406"/>
    </location>
</feature>
<feature type="transmembrane region" description="Helical" evidence="6">
    <location>
        <begin position="138"/>
        <end position="160"/>
    </location>
</feature>
<evidence type="ECO:0000256" key="2">
    <source>
        <dbReference type="ARBA" id="ARBA00022448"/>
    </source>
</evidence>
<feature type="transmembrane region" description="Helical" evidence="6">
    <location>
        <begin position="309"/>
        <end position="332"/>
    </location>
</feature>
<accession>A0A947GKF5</accession>
<dbReference type="InterPro" id="IPR020846">
    <property type="entry name" value="MFS_dom"/>
</dbReference>
<feature type="transmembrane region" description="Helical" evidence="6">
    <location>
        <begin position="12"/>
        <end position="35"/>
    </location>
</feature>
<dbReference type="PRINTS" id="PR01035">
    <property type="entry name" value="TCRTETA"/>
</dbReference>
<dbReference type="InterPro" id="IPR001958">
    <property type="entry name" value="Tet-R_TetA/multi-R_MdtG-like"/>
</dbReference>
<evidence type="ECO:0000313" key="9">
    <source>
        <dbReference type="Proteomes" id="UP000717364"/>
    </source>
</evidence>
<feature type="transmembrane region" description="Helical" evidence="6">
    <location>
        <begin position="166"/>
        <end position="186"/>
    </location>
</feature>
<evidence type="ECO:0000256" key="3">
    <source>
        <dbReference type="ARBA" id="ARBA00022692"/>
    </source>
</evidence>
<reference evidence="8" key="1">
    <citation type="submission" date="2020-11" db="EMBL/GenBank/DDBJ databases">
        <authorList>
            <person name="Konstantinou D."/>
            <person name="Gkelis S."/>
            <person name="Popin R."/>
            <person name="Fewer D."/>
            <person name="Sivonen K."/>
        </authorList>
    </citation>
    <scope>NUCLEOTIDE SEQUENCE</scope>
    <source>
        <strain evidence="8">TAU-MAC 1115</strain>
    </source>
</reference>
<dbReference type="EMBL" id="JADOES010000002">
    <property type="protein sequence ID" value="MBT9314066.1"/>
    <property type="molecule type" value="Genomic_DNA"/>
</dbReference>
<name>A0A947GKF5_9CYAN</name>
<dbReference type="RefSeq" id="WP_215607136.1">
    <property type="nucleotide sequence ID" value="NZ_JADOES010000002.1"/>
</dbReference>
<keyword evidence="4 6" id="KW-1133">Transmembrane helix</keyword>
<dbReference type="AlphaFoldDB" id="A0A947GKF5"/>
<keyword evidence="9" id="KW-1185">Reference proteome</keyword>
<protein>
    <submittedName>
        <fullName evidence="8">MFS transporter</fullName>
    </submittedName>
</protein>
<feature type="transmembrane region" description="Helical" evidence="6">
    <location>
        <begin position="80"/>
        <end position="103"/>
    </location>
</feature>
<dbReference type="Proteomes" id="UP000717364">
    <property type="component" value="Unassembled WGS sequence"/>
</dbReference>
<feature type="transmembrane region" description="Helical" evidence="6">
    <location>
        <begin position="221"/>
        <end position="244"/>
    </location>
</feature>
<proteinExistence type="predicted"/>
<dbReference type="Pfam" id="PF07690">
    <property type="entry name" value="MFS_1"/>
    <property type="match status" value="1"/>
</dbReference>
<dbReference type="PANTHER" id="PTHR23504">
    <property type="entry name" value="MAJOR FACILITATOR SUPERFAMILY DOMAIN-CONTAINING PROTEIN 10"/>
    <property type="match status" value="1"/>
</dbReference>
<organism evidence="8 9">
    <name type="scientific">Leptothoe spongobia TAU-MAC 1115</name>
    <dbReference type="NCBI Taxonomy" id="1967444"/>
    <lineage>
        <taxon>Bacteria</taxon>
        <taxon>Bacillati</taxon>
        <taxon>Cyanobacteriota</taxon>
        <taxon>Cyanophyceae</taxon>
        <taxon>Nodosilineales</taxon>
        <taxon>Cymatolegaceae</taxon>
        <taxon>Leptothoe</taxon>
        <taxon>Leptothoe spongobia</taxon>
    </lineage>
</organism>
<evidence type="ECO:0000313" key="8">
    <source>
        <dbReference type="EMBL" id="MBT9314066.1"/>
    </source>
</evidence>
<dbReference type="PANTHER" id="PTHR23504:SF15">
    <property type="entry name" value="MAJOR FACILITATOR SUPERFAMILY (MFS) PROFILE DOMAIN-CONTAINING PROTEIN"/>
    <property type="match status" value="1"/>
</dbReference>
<feature type="transmembrane region" description="Helical" evidence="6">
    <location>
        <begin position="47"/>
        <end position="68"/>
    </location>
</feature>
<evidence type="ECO:0000256" key="6">
    <source>
        <dbReference type="SAM" id="Phobius"/>
    </source>
</evidence>
<keyword evidence="2" id="KW-0813">Transport</keyword>
<dbReference type="GO" id="GO:0022857">
    <property type="term" value="F:transmembrane transporter activity"/>
    <property type="evidence" value="ECO:0007669"/>
    <property type="project" value="InterPro"/>
</dbReference>
<dbReference type="InterPro" id="IPR011701">
    <property type="entry name" value="MFS"/>
</dbReference>
<keyword evidence="5 6" id="KW-0472">Membrane</keyword>
<feature type="transmembrane region" description="Helical" evidence="6">
    <location>
        <begin position="256"/>
        <end position="273"/>
    </location>
</feature>
<reference evidence="8" key="2">
    <citation type="journal article" date="2021" name="Mar. Drugs">
        <title>Genome Reduction and Secondary Metabolism of the Marine Sponge-Associated Cyanobacterium Leptothoe.</title>
        <authorList>
            <person name="Konstantinou D."/>
            <person name="Popin R.V."/>
            <person name="Fewer D.P."/>
            <person name="Sivonen K."/>
            <person name="Gkelis S."/>
        </authorList>
    </citation>
    <scope>NUCLEOTIDE SEQUENCE</scope>
    <source>
        <strain evidence="8">TAU-MAC 1115</strain>
    </source>
</reference>
<sequence>MTRRNKKAFSKISPLFFIFITVLINRFGLTILIPVMPFLVDQFRSDALTLGLLTASFSIAQFIATPATGVISDRFGRRPVMLICVLGTALSLLMFGWAGALWVLFLSRILDGLTGGTDSTALAYIADTSAPEDRGKNFGLTGAAFGLGFILGPALGGILANVYLTLPVFFAAGLAFFNLALGYFTLPESLKKENRESFELGDLNPFYQILKLVKNHRIQGLVWGNFIFNLAFIGFTSTFVLFLFRKFNWTPLESGVIFVFLGVTSTFIQGFLIRKILPRWGEATVTVSGLICVSLSMLMIALIQPNSSLVYPLLYTSMAFLSIGMGFFTPAIRGLISNQVSDKEQGKTIGGNQGLKSLATILGPILAGLSFDYIGTWAPFGIGSALILVALGCIMLNLRTLETVHS</sequence>
<dbReference type="Gene3D" id="1.20.1250.20">
    <property type="entry name" value="MFS general substrate transporter like domains"/>
    <property type="match status" value="1"/>
</dbReference>
<comment type="subcellular location">
    <subcellularLocation>
        <location evidence="1">Cell membrane</location>
        <topology evidence="1">Multi-pass membrane protein</topology>
    </subcellularLocation>
</comment>
<evidence type="ECO:0000259" key="7">
    <source>
        <dbReference type="PROSITE" id="PS50850"/>
    </source>
</evidence>
<dbReference type="GO" id="GO:0005886">
    <property type="term" value="C:plasma membrane"/>
    <property type="evidence" value="ECO:0007669"/>
    <property type="project" value="UniProtKB-SubCell"/>
</dbReference>